<dbReference type="Proteomes" id="UP000324479">
    <property type="component" value="Unassembled WGS sequence"/>
</dbReference>
<sequence length="59" mass="6187">MTETNPYAPPETLESDSQRGSEAGDGKHAGNEMLLMLLFVASFIGAIAMITGLTSLLTS</sequence>
<organism evidence="3 4">
    <name type="scientific">Roseiconus nitratireducens</name>
    <dbReference type="NCBI Taxonomy" id="2605748"/>
    <lineage>
        <taxon>Bacteria</taxon>
        <taxon>Pseudomonadati</taxon>
        <taxon>Planctomycetota</taxon>
        <taxon>Planctomycetia</taxon>
        <taxon>Pirellulales</taxon>
        <taxon>Pirellulaceae</taxon>
        <taxon>Roseiconus</taxon>
    </lineage>
</organism>
<feature type="transmembrane region" description="Helical" evidence="2">
    <location>
        <begin position="34"/>
        <end position="57"/>
    </location>
</feature>
<dbReference type="EMBL" id="VWOX01000024">
    <property type="protein sequence ID" value="KAA5538922.1"/>
    <property type="molecule type" value="Genomic_DNA"/>
</dbReference>
<comment type="caution">
    <text evidence="3">The sequence shown here is derived from an EMBL/GenBank/DDBJ whole genome shotgun (WGS) entry which is preliminary data.</text>
</comment>
<feature type="region of interest" description="Disordered" evidence="1">
    <location>
        <begin position="1"/>
        <end position="26"/>
    </location>
</feature>
<keyword evidence="2" id="KW-1133">Transmembrane helix</keyword>
<proteinExistence type="predicted"/>
<keyword evidence="2" id="KW-0812">Transmembrane</keyword>
<keyword evidence="2" id="KW-0472">Membrane</keyword>
<evidence type="ECO:0000313" key="4">
    <source>
        <dbReference type="Proteomes" id="UP000324479"/>
    </source>
</evidence>
<evidence type="ECO:0000256" key="1">
    <source>
        <dbReference type="SAM" id="MobiDB-lite"/>
    </source>
</evidence>
<reference evidence="3 4" key="1">
    <citation type="submission" date="2019-08" db="EMBL/GenBank/DDBJ databases">
        <authorList>
            <person name="Dhanesh K."/>
            <person name="Kumar G."/>
            <person name="Sasikala C."/>
            <person name="Venkata Ramana C."/>
        </authorList>
    </citation>
    <scope>NUCLEOTIDE SEQUENCE [LARGE SCALE GENOMIC DNA]</scope>
    <source>
        <strain evidence="3 4">JC645</strain>
    </source>
</reference>
<name>A0A5M6CY48_9BACT</name>
<dbReference type="RefSeq" id="WP_150079593.1">
    <property type="nucleotide sequence ID" value="NZ_VWOX01000024.1"/>
</dbReference>
<protein>
    <submittedName>
        <fullName evidence="3">Uncharacterized protein</fullName>
    </submittedName>
</protein>
<feature type="compositionally biased region" description="Basic and acidic residues" evidence="1">
    <location>
        <begin position="16"/>
        <end position="26"/>
    </location>
</feature>
<evidence type="ECO:0000256" key="2">
    <source>
        <dbReference type="SAM" id="Phobius"/>
    </source>
</evidence>
<gene>
    <name evidence="3" type="ORF">FYK55_26155</name>
</gene>
<keyword evidence="4" id="KW-1185">Reference proteome</keyword>
<dbReference type="AlphaFoldDB" id="A0A5M6CY48"/>
<evidence type="ECO:0000313" key="3">
    <source>
        <dbReference type="EMBL" id="KAA5538922.1"/>
    </source>
</evidence>
<accession>A0A5M6CY48</accession>